<keyword evidence="2" id="KW-1185">Reference proteome</keyword>
<dbReference type="OrthoDB" id="581382at2"/>
<proteinExistence type="predicted"/>
<dbReference type="Proteomes" id="UP000199800">
    <property type="component" value="Unassembled WGS sequence"/>
</dbReference>
<organism evidence="1 2">
    <name type="scientific">[Clostridium] polysaccharolyticum</name>
    <dbReference type="NCBI Taxonomy" id="29364"/>
    <lineage>
        <taxon>Bacteria</taxon>
        <taxon>Bacillati</taxon>
        <taxon>Bacillota</taxon>
        <taxon>Clostridia</taxon>
        <taxon>Lachnospirales</taxon>
        <taxon>Lachnospiraceae</taxon>
    </lineage>
</organism>
<dbReference type="RefSeq" id="WP_143066349.1">
    <property type="nucleotide sequence ID" value="NZ_FOHN01000010.1"/>
</dbReference>
<dbReference type="EMBL" id="FOHN01000010">
    <property type="protein sequence ID" value="SET20499.1"/>
    <property type="molecule type" value="Genomic_DNA"/>
</dbReference>
<sequence length="127" mass="14674">MKIAEYFAVSHLAAKLRLIELGYEEAEGTFVYCEGRGLSTYAFRKDTIDKNYSFVIDEDNLIRNILMNPELTELYSKGIVVYANGMLCFNAPKYVMFNENGRYILTDYALEHVDECCFIIYLTGKDM</sequence>
<evidence type="ECO:0000313" key="2">
    <source>
        <dbReference type="Proteomes" id="UP000199800"/>
    </source>
</evidence>
<dbReference type="AlphaFoldDB" id="A0A1I0CLJ6"/>
<accession>A0A1I0CLJ6</accession>
<gene>
    <name evidence="1" type="ORF">SAMN04487772_11075</name>
</gene>
<name>A0A1I0CLJ6_9FIRM</name>
<evidence type="ECO:0000313" key="1">
    <source>
        <dbReference type="EMBL" id="SET20499.1"/>
    </source>
</evidence>
<protein>
    <submittedName>
        <fullName evidence="1">Uncharacterized protein</fullName>
    </submittedName>
</protein>
<reference evidence="1 2" key="1">
    <citation type="submission" date="2016-10" db="EMBL/GenBank/DDBJ databases">
        <authorList>
            <person name="de Groot N.N."/>
        </authorList>
    </citation>
    <scope>NUCLEOTIDE SEQUENCE [LARGE SCALE GENOMIC DNA]</scope>
    <source>
        <strain evidence="1 2">DSM 1801</strain>
    </source>
</reference>